<sequence length="224" mass="22840">MDVAIIAHGQPGEPAPLQAAVEALATKVAKLLPGWRIRGATLADAASMAALGRVQLVYPLFMSEGWFTRTELPRRLRAVGAEKARVLRPLGLDPALPAIGAQLARAAATGLDPPHTRLVVVGHGSGGPSRASAEATRAFADAVAPLAGFASTRIALIEEAPLLTELYPVAPSVCLPFFATAAGHVTQDIPAAWVDAGPIAPAVGTAPQVPALIAAALVEARGAD</sequence>
<keyword evidence="2" id="KW-1185">Reference proteome</keyword>
<evidence type="ECO:0000313" key="2">
    <source>
        <dbReference type="Proteomes" id="UP000252023"/>
    </source>
</evidence>
<protein>
    <submittedName>
        <fullName evidence="1">Cobalamin biosynthesis protein CbiX</fullName>
    </submittedName>
</protein>
<dbReference type="AlphaFoldDB" id="A0A344PJY1"/>
<gene>
    <name evidence="1" type="ORF">DRW48_08305</name>
</gene>
<organism evidence="1 2">
    <name type="scientific">Paracoccus suum</name>
    <dbReference type="NCBI Taxonomy" id="2259340"/>
    <lineage>
        <taxon>Bacteria</taxon>
        <taxon>Pseudomonadati</taxon>
        <taxon>Pseudomonadota</taxon>
        <taxon>Alphaproteobacteria</taxon>
        <taxon>Rhodobacterales</taxon>
        <taxon>Paracoccaceae</taxon>
        <taxon>Paracoccus</taxon>
    </lineage>
</organism>
<dbReference type="SUPFAM" id="SSF53800">
    <property type="entry name" value="Chelatase"/>
    <property type="match status" value="1"/>
</dbReference>
<dbReference type="RefSeq" id="WP_114076001.1">
    <property type="nucleotide sequence ID" value="NZ_CP030918.1"/>
</dbReference>
<reference evidence="2" key="1">
    <citation type="submission" date="2018-07" db="EMBL/GenBank/DDBJ databases">
        <title>Genome sequencing of Paracoccus sp. SC2-6.</title>
        <authorList>
            <person name="Heo J."/>
            <person name="Kim S.-J."/>
            <person name="Kwon S.-W."/>
        </authorList>
    </citation>
    <scope>NUCLEOTIDE SEQUENCE [LARGE SCALE GENOMIC DNA]</scope>
    <source>
        <strain evidence="2">SC2-6</strain>
    </source>
</reference>
<dbReference type="KEGG" id="pars:DRW48_08305"/>
<accession>A0A344PJY1</accession>
<name>A0A344PJY1_9RHOB</name>
<dbReference type="Proteomes" id="UP000252023">
    <property type="component" value="Chromosome"/>
</dbReference>
<evidence type="ECO:0000313" key="1">
    <source>
        <dbReference type="EMBL" id="AXC49686.1"/>
    </source>
</evidence>
<dbReference type="EMBL" id="CP030918">
    <property type="protein sequence ID" value="AXC49686.1"/>
    <property type="molecule type" value="Genomic_DNA"/>
</dbReference>
<dbReference type="OrthoDB" id="7346027at2"/>
<dbReference type="Gene3D" id="3.40.50.1400">
    <property type="match status" value="2"/>
</dbReference>
<proteinExistence type="predicted"/>